<dbReference type="InterPro" id="IPR004875">
    <property type="entry name" value="DDE_SF_endonuclease_dom"/>
</dbReference>
<dbReference type="Proteomes" id="UP000800041">
    <property type="component" value="Unassembled WGS sequence"/>
</dbReference>
<gene>
    <name evidence="3" type="ORF">K402DRAFT_326868</name>
</gene>
<reference evidence="3" key="1">
    <citation type="journal article" date="2020" name="Stud. Mycol.">
        <title>101 Dothideomycetes genomes: a test case for predicting lifestyles and emergence of pathogens.</title>
        <authorList>
            <person name="Haridas S."/>
            <person name="Albert R."/>
            <person name="Binder M."/>
            <person name="Bloem J."/>
            <person name="Labutti K."/>
            <person name="Salamov A."/>
            <person name="Andreopoulos B."/>
            <person name="Baker S."/>
            <person name="Barry K."/>
            <person name="Bills G."/>
            <person name="Bluhm B."/>
            <person name="Cannon C."/>
            <person name="Castanera R."/>
            <person name="Culley D."/>
            <person name="Daum C."/>
            <person name="Ezra D."/>
            <person name="Gonzalez J."/>
            <person name="Henrissat B."/>
            <person name="Kuo A."/>
            <person name="Liang C."/>
            <person name="Lipzen A."/>
            <person name="Lutzoni F."/>
            <person name="Magnuson J."/>
            <person name="Mondo S."/>
            <person name="Nolan M."/>
            <person name="Ohm R."/>
            <person name="Pangilinan J."/>
            <person name="Park H.-J."/>
            <person name="Ramirez L."/>
            <person name="Alfaro M."/>
            <person name="Sun H."/>
            <person name="Tritt A."/>
            <person name="Yoshinaga Y."/>
            <person name="Zwiers L.-H."/>
            <person name="Turgeon B."/>
            <person name="Goodwin S."/>
            <person name="Spatafora J."/>
            <person name="Crous P."/>
            <person name="Grigoriev I."/>
        </authorList>
    </citation>
    <scope>NUCLEOTIDE SEQUENCE</scope>
    <source>
        <strain evidence="3">CBS 113979</strain>
    </source>
</reference>
<dbReference type="Pfam" id="PF03184">
    <property type="entry name" value="DDE_1"/>
    <property type="match status" value="1"/>
</dbReference>
<feature type="domain" description="DDE-1" evidence="2">
    <location>
        <begin position="1"/>
        <end position="88"/>
    </location>
</feature>
<feature type="non-terminal residue" evidence="3">
    <location>
        <position position="1"/>
    </location>
</feature>
<evidence type="ECO:0000256" key="1">
    <source>
        <dbReference type="SAM" id="Coils"/>
    </source>
</evidence>
<feature type="coiled-coil region" evidence="1">
    <location>
        <begin position="149"/>
        <end position="183"/>
    </location>
</feature>
<dbReference type="EMBL" id="ML977145">
    <property type="protein sequence ID" value="KAF1989326.1"/>
    <property type="molecule type" value="Genomic_DNA"/>
</dbReference>
<keyword evidence="4" id="KW-1185">Reference proteome</keyword>
<organism evidence="3 4">
    <name type="scientific">Aulographum hederae CBS 113979</name>
    <dbReference type="NCBI Taxonomy" id="1176131"/>
    <lineage>
        <taxon>Eukaryota</taxon>
        <taxon>Fungi</taxon>
        <taxon>Dikarya</taxon>
        <taxon>Ascomycota</taxon>
        <taxon>Pezizomycotina</taxon>
        <taxon>Dothideomycetes</taxon>
        <taxon>Pleosporomycetidae</taxon>
        <taxon>Aulographales</taxon>
        <taxon>Aulographaceae</taxon>
    </lineage>
</organism>
<dbReference type="AlphaFoldDB" id="A0A6G1H7Y0"/>
<proteinExistence type="predicted"/>
<evidence type="ECO:0000259" key="2">
    <source>
        <dbReference type="Pfam" id="PF03184"/>
    </source>
</evidence>
<name>A0A6G1H7Y0_9PEZI</name>
<sequence length="240" mass="27277">DGHGSHVTDKFMYMAWQNKVYITYLPAHTSHITQPLDISIFGPLKTRYHQAVDGLRSLDDDSIVKKRNFVSIYTQARIQAITEANRRAGFRGAGIVPYNPSKVLDNPQIKAIEPKTPNTTLSQPNQAMYTKRKSSDLVGLSDRDARSVVKDYQQEIDTKNTEIAALQQQLELYKQTVGDVQSRKRKRIKPAPNSRFIEQDLITERVQEAQEAQAREQARNAPSGLKIRLRFGAETIQNQI</sequence>
<accession>A0A6G1H7Y0</accession>
<evidence type="ECO:0000313" key="3">
    <source>
        <dbReference type="EMBL" id="KAF1989326.1"/>
    </source>
</evidence>
<evidence type="ECO:0000313" key="4">
    <source>
        <dbReference type="Proteomes" id="UP000800041"/>
    </source>
</evidence>
<dbReference type="OrthoDB" id="4357141at2759"/>
<protein>
    <submittedName>
        <fullName evidence="3">DDE-domain-containing protein</fullName>
    </submittedName>
</protein>
<keyword evidence="1" id="KW-0175">Coiled coil</keyword>
<dbReference type="GO" id="GO:0003676">
    <property type="term" value="F:nucleic acid binding"/>
    <property type="evidence" value="ECO:0007669"/>
    <property type="project" value="InterPro"/>
</dbReference>